<protein>
    <submittedName>
        <fullName evidence="3">Uncharacterized protein</fullName>
    </submittedName>
</protein>
<comment type="caution">
    <text evidence="3">The sequence shown here is derived from an EMBL/GenBank/DDBJ whole genome shotgun (WGS) entry which is preliminary data.</text>
</comment>
<feature type="compositionally biased region" description="Pro residues" evidence="1">
    <location>
        <begin position="179"/>
        <end position="192"/>
    </location>
</feature>
<reference evidence="3 4" key="1">
    <citation type="submission" date="2017-08" db="EMBL/GenBank/DDBJ databases">
        <title>Lysobacter sylvestris genome.</title>
        <authorList>
            <person name="Zhang D.-C."/>
            <person name="Albuquerque L."/>
            <person name="Franca L."/>
            <person name="Froufe H.J.C."/>
            <person name="Barroso C."/>
            <person name="Egas C."/>
            <person name="Da Costa M."/>
            <person name="Margesin R."/>
        </authorList>
    </citation>
    <scope>NUCLEOTIDE SEQUENCE [LARGE SCALE GENOMIC DNA]</scope>
    <source>
        <strain evidence="3 4">AM20-91</strain>
    </source>
</reference>
<dbReference type="RefSeq" id="WP_103075092.1">
    <property type="nucleotide sequence ID" value="NZ_NPZB01000002.1"/>
</dbReference>
<feature type="signal peptide" evidence="2">
    <location>
        <begin position="1"/>
        <end position="18"/>
    </location>
</feature>
<evidence type="ECO:0000313" key="4">
    <source>
        <dbReference type="Proteomes" id="UP000236220"/>
    </source>
</evidence>
<evidence type="ECO:0000256" key="2">
    <source>
        <dbReference type="SAM" id="SignalP"/>
    </source>
</evidence>
<proteinExistence type="predicted"/>
<accession>A0A2K1PX62</accession>
<evidence type="ECO:0000313" key="3">
    <source>
        <dbReference type="EMBL" id="PNS07371.1"/>
    </source>
</evidence>
<keyword evidence="4" id="KW-1185">Reference proteome</keyword>
<dbReference type="EMBL" id="NPZB01000002">
    <property type="protein sequence ID" value="PNS07371.1"/>
    <property type="molecule type" value="Genomic_DNA"/>
</dbReference>
<feature type="region of interest" description="Disordered" evidence="1">
    <location>
        <begin position="168"/>
        <end position="201"/>
    </location>
</feature>
<gene>
    <name evidence="3" type="ORF">Lysil_1547</name>
</gene>
<dbReference type="Proteomes" id="UP000236220">
    <property type="component" value="Unassembled WGS sequence"/>
</dbReference>
<evidence type="ECO:0000256" key="1">
    <source>
        <dbReference type="SAM" id="MobiDB-lite"/>
    </source>
</evidence>
<dbReference type="AlphaFoldDB" id="A0A2K1PX62"/>
<sequence length="201" mass="21354">MKSTISLWLLLASPLAMAADGPRAPVVEDATLYGSPLQLVAPAPIGEDHNVNACVAVGYTVKPDGALGEFEVVDAWSGKPPASARLRLYWENYGKIAAQAVQVAQTKVRMQAPAEMVRTVSRVSFGPDAAEDNRCMVRNAHDSYAAADDYRLNLQVVLKEARALRVANEGPNVRFDPAPKIPGPPPPSPSPKPQSSSGSQG</sequence>
<keyword evidence="2" id="KW-0732">Signal</keyword>
<dbReference type="OrthoDB" id="6024177at2"/>
<organism evidence="3 4">
    <name type="scientific">Solilutibacter silvestris</name>
    <dbReference type="NCBI Taxonomy" id="1645665"/>
    <lineage>
        <taxon>Bacteria</taxon>
        <taxon>Pseudomonadati</taxon>
        <taxon>Pseudomonadota</taxon>
        <taxon>Gammaproteobacteria</taxon>
        <taxon>Lysobacterales</taxon>
        <taxon>Lysobacteraceae</taxon>
        <taxon>Solilutibacter</taxon>
    </lineage>
</organism>
<feature type="chain" id="PRO_5014330230" evidence="2">
    <location>
        <begin position="19"/>
        <end position="201"/>
    </location>
</feature>
<name>A0A2K1PX62_9GAMM</name>